<evidence type="ECO:0000259" key="1">
    <source>
        <dbReference type="Pfam" id="PF13577"/>
    </source>
</evidence>
<name>A0A1V3JGR3_9PAST</name>
<accession>A0A1V3JGR3</accession>
<gene>
    <name evidence="2" type="ORF">BKL49_11285</name>
</gene>
<comment type="caution">
    <text evidence="2">The sequence shown here is derived from an EMBL/GenBank/DDBJ whole genome shotgun (WGS) entry which is preliminary data.</text>
</comment>
<dbReference type="Pfam" id="PF13577">
    <property type="entry name" value="SnoaL_4"/>
    <property type="match status" value="1"/>
</dbReference>
<proteinExistence type="predicted"/>
<evidence type="ECO:0000313" key="3">
    <source>
        <dbReference type="Proteomes" id="UP000188602"/>
    </source>
</evidence>
<dbReference type="AlphaFoldDB" id="A0A1V3JGR3"/>
<dbReference type="RefSeq" id="WP_077425559.1">
    <property type="nucleotide sequence ID" value="NZ_MLHQ01000036.1"/>
</dbReference>
<protein>
    <submittedName>
        <fullName evidence="2">Bile acid 7-alpha dehydratase</fullName>
    </submittedName>
</protein>
<keyword evidence="3" id="KW-1185">Reference proteome</keyword>
<evidence type="ECO:0000313" key="2">
    <source>
        <dbReference type="EMBL" id="OOF55617.1"/>
    </source>
</evidence>
<dbReference type="Proteomes" id="UP000188602">
    <property type="component" value="Unassembled WGS sequence"/>
</dbReference>
<dbReference type="Gene3D" id="3.10.450.50">
    <property type="match status" value="1"/>
</dbReference>
<dbReference type="SUPFAM" id="SSF54427">
    <property type="entry name" value="NTF2-like"/>
    <property type="match status" value="1"/>
</dbReference>
<dbReference type="CDD" id="cd00531">
    <property type="entry name" value="NTF2_like"/>
    <property type="match status" value="1"/>
</dbReference>
<dbReference type="STRING" id="1907939.BKL49_11285"/>
<feature type="domain" description="SnoaL-like" evidence="1">
    <location>
        <begin position="6"/>
        <end position="134"/>
    </location>
</feature>
<dbReference type="InterPro" id="IPR032710">
    <property type="entry name" value="NTF2-like_dom_sf"/>
</dbReference>
<sequence length="150" mass="17036">MNNIESLIEKQAIKELVDTFSNLADVKDVAAQMPLFTEDANVTTYIGGELFADMHGRDEIEKTFSGFLANFHTVYHLNGQLTLSELTETHAEGITYCHVTLVGEQNGKNIIHNHHVRYNDTYAKVNEKWHIKRRIANFMVSDSREVGVVN</sequence>
<reference evidence="2 3" key="1">
    <citation type="submission" date="2016-10" db="EMBL/GenBank/DDBJ databases">
        <title>Rodentibacter gen. nov. and new species.</title>
        <authorList>
            <person name="Christensen H."/>
        </authorList>
    </citation>
    <scope>NUCLEOTIDE SEQUENCE [LARGE SCALE GENOMIC DNA]</scope>
    <source>
        <strain evidence="2 3">Ac151</strain>
    </source>
</reference>
<dbReference type="OrthoDB" id="581683at2"/>
<dbReference type="EMBL" id="MLHQ01000036">
    <property type="protein sequence ID" value="OOF55617.1"/>
    <property type="molecule type" value="Genomic_DNA"/>
</dbReference>
<dbReference type="InterPro" id="IPR037401">
    <property type="entry name" value="SnoaL-like"/>
</dbReference>
<organism evidence="2 3">
    <name type="scientific">Rodentibacter myodis</name>
    <dbReference type="NCBI Taxonomy" id="1907939"/>
    <lineage>
        <taxon>Bacteria</taxon>
        <taxon>Pseudomonadati</taxon>
        <taxon>Pseudomonadota</taxon>
        <taxon>Gammaproteobacteria</taxon>
        <taxon>Pasteurellales</taxon>
        <taxon>Pasteurellaceae</taxon>
        <taxon>Rodentibacter</taxon>
    </lineage>
</organism>